<evidence type="ECO:0000256" key="1">
    <source>
        <dbReference type="ARBA" id="ARBA00004496"/>
    </source>
</evidence>
<dbReference type="InterPro" id="IPR009000">
    <property type="entry name" value="Transl_B-barrel_sf"/>
</dbReference>
<feature type="binding site" evidence="7">
    <location>
        <begin position="88"/>
        <end position="92"/>
    </location>
    <ligand>
        <name>GTP</name>
        <dbReference type="ChEBI" id="CHEBI:37565"/>
    </ligand>
</feature>
<comment type="caution">
    <text evidence="10">The sequence shown here is derived from an EMBL/GenBank/DDBJ whole genome shotgun (WGS) entry which is preliminary data.</text>
</comment>
<dbReference type="NCBIfam" id="TIGR00231">
    <property type="entry name" value="small_GTP"/>
    <property type="match status" value="1"/>
</dbReference>
<proteinExistence type="inferred from homology"/>
<dbReference type="InterPro" id="IPR005225">
    <property type="entry name" value="Small_GTP-bd"/>
</dbReference>
<dbReference type="PROSITE" id="PS51722">
    <property type="entry name" value="G_TR_2"/>
    <property type="match status" value="1"/>
</dbReference>
<dbReference type="Pfam" id="PF22042">
    <property type="entry name" value="EF-G_D2"/>
    <property type="match status" value="1"/>
</dbReference>
<evidence type="ECO:0000256" key="6">
    <source>
        <dbReference type="ARBA" id="ARBA00023134"/>
    </source>
</evidence>
<dbReference type="CDD" id="cd03689">
    <property type="entry name" value="RF3_II"/>
    <property type="match status" value="1"/>
</dbReference>
<evidence type="ECO:0000259" key="9">
    <source>
        <dbReference type="PROSITE" id="PS51722"/>
    </source>
</evidence>
<dbReference type="NCBIfam" id="TIGR00503">
    <property type="entry name" value="prfC"/>
    <property type="match status" value="1"/>
</dbReference>
<evidence type="ECO:0000313" key="11">
    <source>
        <dbReference type="Proteomes" id="UP000709336"/>
    </source>
</evidence>
<dbReference type="Pfam" id="PF16658">
    <property type="entry name" value="RF3_C"/>
    <property type="match status" value="1"/>
</dbReference>
<sequence>MTKNPFSAEISKRRTFAIISHPDAGKTTITEKVLLFGQALQRAGTVKGKKSGQHAKSDWMEMEKERGISVTTSVMQFPYSNHLVNLLDTPGHEDFSEDTYRTLTAVDSCLMVIDAAKGVEARTRKLMEVTRLRDTPIITFMNKLDRDIRDPMELLDEVETELNIACAPITWPIGCGKSFKGVYHIHRDETVLYATGQGHTIQPVRKIKGLDNPELAKAVGSDLADQLREELELVVGASHEFDEELFLAGELTPVFFGTALGNFGVDHMLDGLVEWAPAPLGRETEEGSITADAPTFSGFVFKIQANMDPKHRDRIAFCRIVSGKYEKGMKMRHARLGKDIRIADALTFLAGDRALLEEAYAGDIIGLHNHGTIRIGDTFTNGDNFRFTGIPNFAPELFKRIRLKDPLKQKQLLKGLIQLSEEGAVQVFRPLANNDLIVGAVGVLQFDVVVARLKAEYNVDAIYEHINVSTARWVYSKDAKKLDEFRRKAEQNLALDGGDNLTYIAPTMVNLQLSQERYPDIEFTQTREH</sequence>
<evidence type="ECO:0000256" key="2">
    <source>
        <dbReference type="ARBA" id="ARBA00009978"/>
    </source>
</evidence>
<dbReference type="InterPro" id="IPR032090">
    <property type="entry name" value="RF3_C"/>
</dbReference>
<dbReference type="CDD" id="cd04169">
    <property type="entry name" value="RF3"/>
    <property type="match status" value="1"/>
</dbReference>
<dbReference type="InterPro" id="IPR031157">
    <property type="entry name" value="G_TR_CS"/>
</dbReference>
<evidence type="ECO:0000256" key="5">
    <source>
        <dbReference type="ARBA" id="ARBA00022917"/>
    </source>
</evidence>
<evidence type="ECO:0000313" key="10">
    <source>
        <dbReference type="EMBL" id="NMH59551.1"/>
    </source>
</evidence>
<dbReference type="PRINTS" id="PR00315">
    <property type="entry name" value="ELONGATNFCT"/>
</dbReference>
<dbReference type="InterPro" id="IPR041732">
    <property type="entry name" value="RF3_GTP-bd"/>
</dbReference>
<dbReference type="InterPro" id="IPR035647">
    <property type="entry name" value="EFG_III/V"/>
</dbReference>
<dbReference type="CDD" id="cd16259">
    <property type="entry name" value="RF3_III"/>
    <property type="match status" value="1"/>
</dbReference>
<dbReference type="PROSITE" id="PS00301">
    <property type="entry name" value="G_TR_1"/>
    <property type="match status" value="1"/>
</dbReference>
<evidence type="ECO:0000256" key="4">
    <source>
        <dbReference type="ARBA" id="ARBA00022741"/>
    </source>
</evidence>
<comment type="function">
    <text evidence="7">Increases the formation of ribosomal termination complexes and stimulates activities of RF-1 and RF-2. It binds guanine nucleotides and has strong preference for UGA stop codons. It may interact directly with the ribosome. The stimulation of RF-1 and RF-2 is significantly reduced by GTP and GDP, but not by GMP.</text>
</comment>
<dbReference type="SUPFAM" id="SSF52540">
    <property type="entry name" value="P-loop containing nucleoside triphosphate hydrolases"/>
    <property type="match status" value="1"/>
</dbReference>
<reference evidence="10 11" key="1">
    <citation type="submission" date="2020-03" db="EMBL/GenBank/DDBJ databases">
        <title>Alteromonas ponticola sp. nov., isolated from seawater.</title>
        <authorList>
            <person name="Yoon J.-H."/>
            <person name="Kim Y.-O."/>
        </authorList>
    </citation>
    <scope>NUCLEOTIDE SEQUENCE [LARGE SCALE GENOMIC DNA]</scope>
    <source>
        <strain evidence="10 11">MYP5</strain>
    </source>
</reference>
<dbReference type="NCBIfam" id="NF001964">
    <property type="entry name" value="PRK00741.1"/>
    <property type="match status" value="1"/>
</dbReference>
<dbReference type="Pfam" id="PF00009">
    <property type="entry name" value="GTP_EFTU"/>
    <property type="match status" value="1"/>
</dbReference>
<organism evidence="10 11">
    <name type="scientific">Alteromonas ponticola</name>
    <dbReference type="NCBI Taxonomy" id="2720613"/>
    <lineage>
        <taxon>Bacteria</taxon>
        <taxon>Pseudomonadati</taxon>
        <taxon>Pseudomonadota</taxon>
        <taxon>Gammaproteobacteria</taxon>
        <taxon>Alteromonadales</taxon>
        <taxon>Alteromonadaceae</taxon>
        <taxon>Alteromonas/Salinimonas group</taxon>
        <taxon>Alteromonas</taxon>
    </lineage>
</organism>
<dbReference type="SUPFAM" id="SSF54980">
    <property type="entry name" value="EF-G C-terminal domain-like"/>
    <property type="match status" value="1"/>
</dbReference>
<gene>
    <name evidence="7 10" type="primary">prfC</name>
    <name evidence="10" type="ORF">HCJ96_05930</name>
</gene>
<feature type="domain" description="Tr-type G" evidence="9">
    <location>
        <begin position="11"/>
        <end position="280"/>
    </location>
</feature>
<dbReference type="InterPro" id="IPR004548">
    <property type="entry name" value="PrfC"/>
</dbReference>
<evidence type="ECO:0000256" key="8">
    <source>
        <dbReference type="NCBIfam" id="TIGR00503"/>
    </source>
</evidence>
<keyword evidence="3 7" id="KW-0963">Cytoplasm</keyword>
<feature type="binding site" evidence="7">
    <location>
        <begin position="20"/>
        <end position="27"/>
    </location>
    <ligand>
        <name>GTP</name>
        <dbReference type="ChEBI" id="CHEBI:37565"/>
    </ligand>
</feature>
<feature type="binding site" evidence="7">
    <location>
        <begin position="142"/>
        <end position="145"/>
    </location>
    <ligand>
        <name>GTP</name>
        <dbReference type="ChEBI" id="CHEBI:37565"/>
    </ligand>
</feature>
<evidence type="ECO:0000256" key="7">
    <source>
        <dbReference type="HAMAP-Rule" id="MF_00072"/>
    </source>
</evidence>
<keyword evidence="4 7" id="KW-0547">Nucleotide-binding</keyword>
<dbReference type="InterPro" id="IPR038467">
    <property type="entry name" value="RF3_dom_3_sf"/>
</dbReference>
<dbReference type="HAMAP" id="MF_00072">
    <property type="entry name" value="Rel_fac_3"/>
    <property type="match status" value="1"/>
</dbReference>
<dbReference type="EMBL" id="JAATNW010000003">
    <property type="protein sequence ID" value="NMH59551.1"/>
    <property type="molecule type" value="Genomic_DNA"/>
</dbReference>
<keyword evidence="6 7" id="KW-0342">GTP-binding</keyword>
<accession>A0ABX1R1R0</accession>
<dbReference type="Gene3D" id="3.40.50.300">
    <property type="entry name" value="P-loop containing nucleotide triphosphate hydrolases"/>
    <property type="match status" value="3"/>
</dbReference>
<keyword evidence="5 7" id="KW-0648">Protein biosynthesis</keyword>
<name>A0ABX1R1R0_9ALTE</name>
<dbReference type="PANTHER" id="PTHR43556">
    <property type="entry name" value="PEPTIDE CHAIN RELEASE FACTOR RF3"/>
    <property type="match status" value="1"/>
</dbReference>
<comment type="similarity">
    <text evidence="2 7">Belongs to the TRAFAC class translation factor GTPase superfamily. Classic translation factor GTPase family. PrfC subfamily.</text>
</comment>
<dbReference type="InterPro" id="IPR000795">
    <property type="entry name" value="T_Tr_GTP-bd_dom"/>
</dbReference>
<protein>
    <recommendedName>
        <fullName evidence="7 8">Peptide chain release factor 3</fullName>
        <shortName evidence="7">RF-3</shortName>
    </recommendedName>
</protein>
<dbReference type="RefSeq" id="WP_169210118.1">
    <property type="nucleotide sequence ID" value="NZ_JAATNW010000003.1"/>
</dbReference>
<dbReference type="InterPro" id="IPR053905">
    <property type="entry name" value="EF-G-like_DII"/>
</dbReference>
<evidence type="ECO:0000256" key="3">
    <source>
        <dbReference type="ARBA" id="ARBA00022490"/>
    </source>
</evidence>
<dbReference type="PANTHER" id="PTHR43556:SF2">
    <property type="entry name" value="PEPTIDE CHAIN RELEASE FACTOR RF3"/>
    <property type="match status" value="1"/>
</dbReference>
<dbReference type="SUPFAM" id="SSF50447">
    <property type="entry name" value="Translation proteins"/>
    <property type="match status" value="1"/>
</dbReference>
<dbReference type="Proteomes" id="UP000709336">
    <property type="component" value="Unassembled WGS sequence"/>
</dbReference>
<keyword evidence="11" id="KW-1185">Reference proteome</keyword>
<comment type="subcellular location">
    <subcellularLocation>
        <location evidence="1 7">Cytoplasm</location>
    </subcellularLocation>
</comment>
<dbReference type="InterPro" id="IPR027417">
    <property type="entry name" value="P-loop_NTPase"/>
</dbReference>
<dbReference type="Gene3D" id="3.30.70.3280">
    <property type="entry name" value="Peptide chain release factor 3, domain III"/>
    <property type="match status" value="1"/>
</dbReference>